<dbReference type="EMBL" id="LBQZ01000006">
    <property type="protein sequence ID" value="KKP89155.1"/>
    <property type="molecule type" value="Genomic_DNA"/>
</dbReference>
<protein>
    <recommendedName>
        <fullName evidence="5">Type IV secretion system coupling protein TraD DNA-binding domain-containing protein</fullName>
    </recommendedName>
</protein>
<dbReference type="Proteomes" id="UP000034798">
    <property type="component" value="Unassembled WGS sequence"/>
</dbReference>
<sequence>MNPSFFKEMPKFKTPEEELDYLRAHVKKREEELIQVGHFENVKENASHDVIGAYKDVPAEKLVHESHIIDKKEAQGIVLALKPESHDSVMEELLGIVITKGIRNALSVVEAMGNPHVEDDFHRILVQYLKTGQMVSGLKEGTPLYKSLNMTLFEITLPPPTDEADKSKGFKEFIGAMEQFYAGMHSISIDKNNEKENYFTLEVALSSDSDEVVIYAGVPNKYISLFEKQILAFYHNAKVHEVTNDYNVFNASGASAGAYATLSERGVMPIKTYDNIEHDPMNTILNVFSKLKTAGEGAAIQLVIAPAGDKFIDEFHLILQDVKDGVSVKHASDNFYKFSHAFLKIGKELILGVEKKKDNDGKHVKGGRAIDEGAVEKIGNKMKSTIMKANIRIIASGQNKERAEAILQEIKSSFNQFTETASNSFVFEDVYGNNLKNLFRDFSFRSFSHDKIMPLNLKELASVFHFPVGIGSQPQLKEAKAGIAPAPLEMKQEGVVLGINSYRGKDTEIHLAREDRMRHFYVIGQTGTGKTNIMLNMITQDIRNGDGCCYIDPHGTDIQTILSRIPKERIDDVIYFDPAYIARPMGLNMLEYDPKYPEQKTFVVNEMMGIFNKLFDMKVGGGAMFEQYFRNSAFLVMEDPESGSTLLEITRVLGDKTFRDMKLAKCKNPIIKQFWTSAEQTTGDQSLANFVPYISSKFDNFISNDIMRPVVLQQNSVFNFRKIMDEKKILLVNLSKGRLGDINANLIGLVLVGKIQMAALSRVGMFGKPMNDFYLYIDEFQNVTTDSIASILSEARKYRLSLNIAHQYISQLEEKIKNAVFGNVGSMAVFRVGTEDATFLEPKFKPQFTASDITKLDNYNAYMNMLVSGQPVKPFNIRTLAPEKGNPEIVDNLKELSYVKYGRDRAEVEAEIMGRYKTLE</sequence>
<comment type="caution">
    <text evidence="3">The sequence shown here is derived from an EMBL/GenBank/DDBJ whole genome shotgun (WGS) entry which is preliminary data.</text>
</comment>
<feature type="domain" description="DUF8128" evidence="2">
    <location>
        <begin position="174"/>
        <end position="467"/>
    </location>
</feature>
<dbReference type="AlphaFoldDB" id="A0A0G0FP12"/>
<gene>
    <name evidence="3" type="ORF">UR91_C0006G0007</name>
</gene>
<dbReference type="PATRIC" id="fig|1618752.3.peg.137"/>
<proteinExistence type="predicted"/>
<accession>A0A0G0FP12</accession>
<name>A0A0G0FP12_9BACT</name>
<evidence type="ECO:0000259" key="2">
    <source>
        <dbReference type="Pfam" id="PF26449"/>
    </source>
</evidence>
<reference evidence="3 4" key="1">
    <citation type="journal article" date="2015" name="Nature">
        <title>rRNA introns, odd ribosomes, and small enigmatic genomes across a large radiation of phyla.</title>
        <authorList>
            <person name="Brown C.T."/>
            <person name="Hug L.A."/>
            <person name="Thomas B.C."/>
            <person name="Sharon I."/>
            <person name="Castelle C.J."/>
            <person name="Singh A."/>
            <person name="Wilkins M.J."/>
            <person name="Williams K.H."/>
            <person name="Banfield J.F."/>
        </authorList>
    </citation>
    <scope>NUCLEOTIDE SEQUENCE [LARGE SCALE GENOMIC DNA]</scope>
</reference>
<dbReference type="CDD" id="cd01127">
    <property type="entry name" value="TrwB_TraG_TraD_VirD4"/>
    <property type="match status" value="1"/>
</dbReference>
<dbReference type="InterPro" id="IPR027417">
    <property type="entry name" value="P-loop_NTPase"/>
</dbReference>
<dbReference type="SUPFAM" id="SSF52540">
    <property type="entry name" value="P-loop containing nucleoside triphosphate hydrolases"/>
    <property type="match status" value="1"/>
</dbReference>
<dbReference type="PANTHER" id="PTHR30121:SF6">
    <property type="entry name" value="SLR6007 PROTEIN"/>
    <property type="match status" value="1"/>
</dbReference>
<evidence type="ECO:0000259" key="1">
    <source>
        <dbReference type="Pfam" id="PF12696"/>
    </source>
</evidence>
<evidence type="ECO:0000313" key="4">
    <source>
        <dbReference type="Proteomes" id="UP000034798"/>
    </source>
</evidence>
<evidence type="ECO:0000313" key="3">
    <source>
        <dbReference type="EMBL" id="KKP89155.1"/>
    </source>
</evidence>
<organism evidence="3 4">
    <name type="scientific">Candidatus Nomurabacteria bacterium GW2011_GWC2_35_8</name>
    <dbReference type="NCBI Taxonomy" id="1618752"/>
    <lineage>
        <taxon>Bacteria</taxon>
        <taxon>Candidatus Nomuraibacteriota</taxon>
    </lineage>
</organism>
<evidence type="ECO:0008006" key="5">
    <source>
        <dbReference type="Google" id="ProtNLM"/>
    </source>
</evidence>
<dbReference type="InterPro" id="IPR051162">
    <property type="entry name" value="T4SS_component"/>
</dbReference>
<dbReference type="InterPro" id="IPR058441">
    <property type="entry name" value="DUF8128"/>
</dbReference>
<feature type="domain" description="TraD/TraG TraM recognition site" evidence="1">
    <location>
        <begin position="773"/>
        <end position="833"/>
    </location>
</feature>
<dbReference type="Pfam" id="PF26449">
    <property type="entry name" value="DUF8128"/>
    <property type="match status" value="1"/>
</dbReference>
<dbReference type="Pfam" id="PF12696">
    <property type="entry name" value="TraG-D_C"/>
    <property type="match status" value="1"/>
</dbReference>
<dbReference type="Gene3D" id="3.40.50.300">
    <property type="entry name" value="P-loop containing nucleotide triphosphate hydrolases"/>
    <property type="match status" value="2"/>
</dbReference>
<dbReference type="PANTHER" id="PTHR30121">
    <property type="entry name" value="UNCHARACTERIZED PROTEIN YJGR-RELATED"/>
    <property type="match status" value="1"/>
</dbReference>
<dbReference type="InterPro" id="IPR032689">
    <property type="entry name" value="TraG-D_C"/>
</dbReference>